<dbReference type="Pfam" id="PF16589">
    <property type="entry name" value="BRCT_2"/>
    <property type="match status" value="1"/>
</dbReference>
<dbReference type="GO" id="GO:0000463">
    <property type="term" value="P:maturation of LSU-rRNA from tricistronic rRNA transcript (SSU-rRNA, 5.8S rRNA, LSU-rRNA)"/>
    <property type="evidence" value="ECO:0007669"/>
    <property type="project" value="UniProtKB-UniRule"/>
</dbReference>
<dbReference type="GO" id="GO:0043021">
    <property type="term" value="F:ribonucleoprotein complex binding"/>
    <property type="evidence" value="ECO:0007669"/>
    <property type="project" value="UniProtKB-UniRule"/>
</dbReference>
<dbReference type="InterPro" id="IPR001357">
    <property type="entry name" value="BRCT_dom"/>
</dbReference>
<gene>
    <name evidence="7" type="ORF">MGAL_10B069167</name>
</gene>
<dbReference type="PANTHER" id="PTHR12221:SF6">
    <property type="entry name" value="PESCADILLO HOMOLOG"/>
    <property type="match status" value="1"/>
</dbReference>
<evidence type="ECO:0000313" key="8">
    <source>
        <dbReference type="Proteomes" id="UP000596742"/>
    </source>
</evidence>
<keyword evidence="8" id="KW-1185">Reference proteome</keyword>
<dbReference type="GO" id="GO:0003723">
    <property type="term" value="F:RNA binding"/>
    <property type="evidence" value="ECO:0007669"/>
    <property type="project" value="TreeGrafter"/>
</dbReference>
<comment type="similarity">
    <text evidence="4">Belongs to the pescadillo family.</text>
</comment>
<dbReference type="Proteomes" id="UP000596742">
    <property type="component" value="Unassembled WGS sequence"/>
</dbReference>
<feature type="compositionally biased region" description="Acidic residues" evidence="5">
    <location>
        <begin position="498"/>
        <end position="525"/>
    </location>
</feature>
<sequence>MTVIVQRKRNKLLVFSYIPITSLLPELENSVDIKHVLLCFRRLKMVGEKKKKYESGSATAYMSRNQAIKKLQLNLADFRRLCILKGIYPHEPRHKKRVGKGSTAPKTYYFAKDINYISHEPIINKFREFKHFVRRLKKAINKRNTDAANRIRANKPKYKLDHIVKERYPSFIDALRDVDDCLSMCFLFATFPKTAHTSYDFILLSKRLTVEFMHYVIASKSLRKVFISIKGIYYQAEIMGQTISWVVPHKLGYDHPTEVDYKIMQTFTEFYTTLLGFVNYKLYTDFNLHYPPKLELEDQEGTTKMNAEFREQHEERLAALSQSLQTLHAGSEEEEIEMDEFPSQNTDDPDQIEQVKVEAEKLKKLQNLFKGLKFYLSREVPRETLVFLIRSFGGSVSWCHTVSVGSTYKEDDETITHQIVDRAEMPNQYLSRYYIQPQWVFDCINSRQLLPVEDYFIGAVLPPHLSPFVQEEEGDYVPPERRSQLAGQSATDSGVEVVSDEEDSEDEEEEEEEKENDEEEEESEEELPKQKGKKRKLDTSGSGKKEIPTEGLNTRSMSVKAGELEVDNVDQRLQRQTKEEKRLAEMMIPKKKKRLYDKMMYSKKKKTQEAKVLEEKRKSIELSKKSERKRKRKSTS</sequence>
<organism evidence="7 8">
    <name type="scientific">Mytilus galloprovincialis</name>
    <name type="common">Mediterranean mussel</name>
    <dbReference type="NCBI Taxonomy" id="29158"/>
    <lineage>
        <taxon>Eukaryota</taxon>
        <taxon>Metazoa</taxon>
        <taxon>Spiralia</taxon>
        <taxon>Lophotrochozoa</taxon>
        <taxon>Mollusca</taxon>
        <taxon>Bivalvia</taxon>
        <taxon>Autobranchia</taxon>
        <taxon>Pteriomorphia</taxon>
        <taxon>Mytilida</taxon>
        <taxon>Mytiloidea</taxon>
        <taxon>Mytilidae</taxon>
        <taxon>Mytilinae</taxon>
        <taxon>Mytilus</taxon>
    </lineage>
</organism>
<evidence type="ECO:0000256" key="3">
    <source>
        <dbReference type="ARBA" id="ARBA00023242"/>
    </source>
</evidence>
<evidence type="ECO:0000256" key="4">
    <source>
        <dbReference type="HAMAP-Rule" id="MF_03028"/>
    </source>
</evidence>
<evidence type="ECO:0000313" key="7">
    <source>
        <dbReference type="EMBL" id="VDI67871.1"/>
    </source>
</evidence>
<dbReference type="InterPro" id="IPR036420">
    <property type="entry name" value="BRCT_dom_sf"/>
</dbReference>
<feature type="compositionally biased region" description="Basic and acidic residues" evidence="5">
    <location>
        <begin position="607"/>
        <end position="625"/>
    </location>
</feature>
<dbReference type="SUPFAM" id="SSF52113">
    <property type="entry name" value="BRCT domain"/>
    <property type="match status" value="1"/>
</dbReference>
<dbReference type="GO" id="GO:0005654">
    <property type="term" value="C:nucleoplasm"/>
    <property type="evidence" value="ECO:0007669"/>
    <property type="project" value="UniProtKB-SubCell"/>
</dbReference>
<dbReference type="EMBL" id="UYJE01008848">
    <property type="protein sequence ID" value="VDI67871.1"/>
    <property type="molecule type" value="Genomic_DNA"/>
</dbReference>
<dbReference type="PANTHER" id="PTHR12221">
    <property type="entry name" value="PESCADILLO - RELATED"/>
    <property type="match status" value="1"/>
</dbReference>
<dbReference type="OrthoDB" id="10264910at2759"/>
<keyword evidence="2 4" id="KW-0698">rRNA processing</keyword>
<feature type="region of interest" description="Disordered" evidence="5">
    <location>
        <begin position="601"/>
        <end position="636"/>
    </location>
</feature>
<evidence type="ECO:0000256" key="5">
    <source>
        <dbReference type="SAM" id="MobiDB-lite"/>
    </source>
</evidence>
<evidence type="ECO:0000256" key="1">
    <source>
        <dbReference type="ARBA" id="ARBA00022517"/>
    </source>
</evidence>
<dbReference type="AlphaFoldDB" id="A0A8B6GRH3"/>
<proteinExistence type="inferred from homology"/>
<comment type="function">
    <text evidence="4">Required for maturation of ribosomal RNAs and formation of the large ribosomal subunit.</text>
</comment>
<dbReference type="PROSITE" id="PS50172">
    <property type="entry name" value="BRCT"/>
    <property type="match status" value="1"/>
</dbReference>
<name>A0A8B6GRH3_MYTGA</name>
<dbReference type="FunFam" id="3.40.50.10190:FF:000002">
    <property type="entry name" value="Pescadillo homolog"/>
    <property type="match status" value="1"/>
</dbReference>
<feature type="compositionally biased region" description="Basic and acidic residues" evidence="5">
    <location>
        <begin position="569"/>
        <end position="581"/>
    </location>
</feature>
<keyword evidence="1 4" id="KW-0690">Ribosome biogenesis</keyword>
<dbReference type="HAMAP" id="MF_03028">
    <property type="entry name" value="Pescadillo"/>
    <property type="match status" value="1"/>
</dbReference>
<protein>
    <recommendedName>
        <fullName evidence="4">Pescadillo homolog</fullName>
    </recommendedName>
</protein>
<reference evidence="7" key="1">
    <citation type="submission" date="2018-11" db="EMBL/GenBank/DDBJ databases">
        <authorList>
            <person name="Alioto T."/>
            <person name="Alioto T."/>
        </authorList>
    </citation>
    <scope>NUCLEOTIDE SEQUENCE</scope>
</reference>
<dbReference type="InterPro" id="IPR010613">
    <property type="entry name" value="PES"/>
</dbReference>
<comment type="subcellular location">
    <subcellularLocation>
        <location evidence="4">Nucleus</location>
        <location evidence="4">Nucleolus</location>
    </subcellularLocation>
    <subcellularLocation>
        <location evidence="4">Nucleus</location>
        <location evidence="4">Nucleoplasm</location>
    </subcellularLocation>
</comment>
<keyword evidence="3 4" id="KW-0539">Nucleus</keyword>
<evidence type="ECO:0000259" key="6">
    <source>
        <dbReference type="PROSITE" id="PS50172"/>
    </source>
</evidence>
<feature type="compositionally biased region" description="Basic residues" evidence="5">
    <location>
        <begin position="626"/>
        <end position="636"/>
    </location>
</feature>
<feature type="domain" description="BRCT" evidence="6">
    <location>
        <begin position="364"/>
        <end position="457"/>
    </location>
</feature>
<evidence type="ECO:0000256" key="2">
    <source>
        <dbReference type="ARBA" id="ARBA00022552"/>
    </source>
</evidence>
<dbReference type="GO" id="GO:0030687">
    <property type="term" value="C:preribosome, large subunit precursor"/>
    <property type="evidence" value="ECO:0007669"/>
    <property type="project" value="UniProtKB-UniRule"/>
</dbReference>
<dbReference type="CDD" id="cd17709">
    <property type="entry name" value="BRCT_pescadillo_like"/>
    <property type="match status" value="1"/>
</dbReference>
<dbReference type="GO" id="GO:0070545">
    <property type="term" value="C:PeBoW complex"/>
    <property type="evidence" value="ECO:0007669"/>
    <property type="project" value="TreeGrafter"/>
</dbReference>
<dbReference type="Pfam" id="PF06732">
    <property type="entry name" value="Pescadillo_N"/>
    <property type="match status" value="1"/>
</dbReference>
<dbReference type="Gene3D" id="3.40.50.10190">
    <property type="entry name" value="BRCT domain"/>
    <property type="match status" value="1"/>
</dbReference>
<feature type="region of interest" description="Disordered" evidence="5">
    <location>
        <begin position="471"/>
        <end position="581"/>
    </location>
</feature>
<dbReference type="SMART" id="SM00292">
    <property type="entry name" value="BRCT"/>
    <property type="match status" value="1"/>
</dbReference>
<dbReference type="GO" id="GO:0000466">
    <property type="term" value="P:maturation of 5.8S rRNA from tricistronic rRNA transcript (SSU-rRNA, 5.8S rRNA, LSU-rRNA)"/>
    <property type="evidence" value="ECO:0007669"/>
    <property type="project" value="UniProtKB-UniRule"/>
</dbReference>
<feature type="region of interest" description="Disordered" evidence="5">
    <location>
        <begin position="329"/>
        <end position="348"/>
    </location>
</feature>
<accession>A0A8B6GRH3</accession>
<comment type="caution">
    <text evidence="7">The sequence shown here is derived from an EMBL/GenBank/DDBJ whole genome shotgun (WGS) entry which is preliminary data.</text>
</comment>